<name>A0A7V0N055_UNCAE</name>
<comment type="pathway">
    <text evidence="1 5">Cofactor biosynthesis; molybdopterin biosynthesis.</text>
</comment>
<proteinExistence type="inferred from homology"/>
<dbReference type="PROSITE" id="PS01078">
    <property type="entry name" value="MOCF_BIOSYNTHESIS_1"/>
    <property type="match status" value="1"/>
</dbReference>
<dbReference type="Proteomes" id="UP000885660">
    <property type="component" value="Unassembled WGS sequence"/>
</dbReference>
<keyword evidence="7" id="KW-0548">Nucleotidyltransferase</keyword>
<comment type="caution">
    <text evidence="7">The sequence shown here is derived from an EMBL/GenBank/DDBJ whole genome shotgun (WGS) entry which is preliminary data.</text>
</comment>
<evidence type="ECO:0000256" key="2">
    <source>
        <dbReference type="ARBA" id="ARBA00006112"/>
    </source>
</evidence>
<evidence type="ECO:0000256" key="4">
    <source>
        <dbReference type="ARBA" id="ARBA00023150"/>
    </source>
</evidence>
<protein>
    <recommendedName>
        <fullName evidence="3 5">Molybdenum cofactor biosynthesis protein B</fullName>
    </recommendedName>
</protein>
<evidence type="ECO:0000256" key="1">
    <source>
        <dbReference type="ARBA" id="ARBA00005046"/>
    </source>
</evidence>
<organism evidence="7">
    <name type="scientific">Aerophobetes bacterium</name>
    <dbReference type="NCBI Taxonomy" id="2030807"/>
    <lineage>
        <taxon>Bacteria</taxon>
        <taxon>Candidatus Aerophobota</taxon>
    </lineage>
</organism>
<dbReference type="AlphaFoldDB" id="A0A7V0N055"/>
<dbReference type="InterPro" id="IPR036425">
    <property type="entry name" value="MoaB/Mog-like_dom_sf"/>
</dbReference>
<dbReference type="EMBL" id="DRBC01000365">
    <property type="protein sequence ID" value="HDN85304.1"/>
    <property type="molecule type" value="Genomic_DNA"/>
</dbReference>
<dbReference type="NCBIfam" id="TIGR00177">
    <property type="entry name" value="molyb_syn"/>
    <property type="match status" value="1"/>
</dbReference>
<dbReference type="SUPFAM" id="SSF53218">
    <property type="entry name" value="Molybdenum cofactor biosynthesis proteins"/>
    <property type="match status" value="1"/>
</dbReference>
<reference evidence="7" key="1">
    <citation type="journal article" date="2020" name="mSystems">
        <title>Genome- and Community-Level Interaction Insights into Carbon Utilization and Element Cycling Functions of Hydrothermarchaeota in Hydrothermal Sediment.</title>
        <authorList>
            <person name="Zhou Z."/>
            <person name="Liu Y."/>
            <person name="Xu W."/>
            <person name="Pan J."/>
            <person name="Luo Z.H."/>
            <person name="Li M."/>
        </authorList>
    </citation>
    <scope>NUCLEOTIDE SEQUENCE [LARGE SCALE GENOMIC DNA]</scope>
    <source>
        <strain evidence="7">HyVt-219</strain>
    </source>
</reference>
<dbReference type="UniPathway" id="UPA00344"/>
<dbReference type="CDD" id="cd00886">
    <property type="entry name" value="MogA_MoaB"/>
    <property type="match status" value="1"/>
</dbReference>
<dbReference type="Pfam" id="PF00994">
    <property type="entry name" value="MoCF_biosynth"/>
    <property type="match status" value="1"/>
</dbReference>
<gene>
    <name evidence="7" type="ORF">ENG47_06095</name>
</gene>
<dbReference type="NCBIfam" id="NF006932">
    <property type="entry name" value="PRK09417.1"/>
    <property type="match status" value="1"/>
</dbReference>
<dbReference type="PIRSF" id="PIRSF006443">
    <property type="entry name" value="MoaB"/>
    <property type="match status" value="1"/>
</dbReference>
<dbReference type="PANTHER" id="PTHR43764:SF1">
    <property type="entry name" value="MOLYBDOPTERIN MOLYBDOTRANSFERASE"/>
    <property type="match status" value="1"/>
</dbReference>
<dbReference type="Gene3D" id="3.40.980.10">
    <property type="entry name" value="MoaB/Mog-like domain"/>
    <property type="match status" value="1"/>
</dbReference>
<evidence type="ECO:0000256" key="3">
    <source>
        <dbReference type="ARBA" id="ARBA00015262"/>
    </source>
</evidence>
<dbReference type="InterPro" id="IPR012245">
    <property type="entry name" value="MoaB"/>
</dbReference>
<dbReference type="InterPro" id="IPR001453">
    <property type="entry name" value="MoaB/Mog_dom"/>
</dbReference>
<sequence>MMKIGIITVSDRSFKKQREDLSGPLTKKMVSNLGEVVDYRIVPDDRLIISRTIRELIDEIKVDLVLTTGGTGLSSRDVTPEATEDVIEKTLPGFGEIIRVKGFEKTPHALLSRAIAGVRKKSLVINLPGSPKAVRESLELILPAIPHALEIIKGP</sequence>
<comment type="similarity">
    <text evidence="2 5">Belongs to the MoaB/Mog family.</text>
</comment>
<evidence type="ECO:0000259" key="6">
    <source>
        <dbReference type="SMART" id="SM00852"/>
    </source>
</evidence>
<evidence type="ECO:0000313" key="7">
    <source>
        <dbReference type="EMBL" id="HDN85304.1"/>
    </source>
</evidence>
<dbReference type="InterPro" id="IPR051920">
    <property type="entry name" value="MPT_Adenylyltrnsfr/MoaC-Rel"/>
</dbReference>
<dbReference type="PANTHER" id="PTHR43764">
    <property type="entry name" value="MOLYBDENUM COFACTOR BIOSYNTHESIS"/>
    <property type="match status" value="1"/>
</dbReference>
<keyword evidence="4 5" id="KW-0501">Molybdenum cofactor biosynthesis</keyword>
<dbReference type="SMART" id="SM00852">
    <property type="entry name" value="MoCF_biosynth"/>
    <property type="match status" value="1"/>
</dbReference>
<dbReference type="GO" id="GO:0006777">
    <property type="term" value="P:Mo-molybdopterin cofactor biosynthetic process"/>
    <property type="evidence" value="ECO:0007669"/>
    <property type="project" value="UniProtKB-UniRule"/>
</dbReference>
<dbReference type="GO" id="GO:0016779">
    <property type="term" value="F:nucleotidyltransferase activity"/>
    <property type="evidence" value="ECO:0007669"/>
    <property type="project" value="UniProtKB-KW"/>
</dbReference>
<comment type="function">
    <text evidence="5">May be involved in the biosynthesis of molybdopterin.</text>
</comment>
<accession>A0A7V0N055</accession>
<dbReference type="InterPro" id="IPR008284">
    <property type="entry name" value="MoCF_biosynth_CS"/>
</dbReference>
<feature type="domain" description="MoaB/Mog" evidence="6">
    <location>
        <begin position="5"/>
        <end position="148"/>
    </location>
</feature>
<evidence type="ECO:0000256" key="5">
    <source>
        <dbReference type="PIRNR" id="PIRNR006443"/>
    </source>
</evidence>
<keyword evidence="7" id="KW-0808">Transferase</keyword>